<dbReference type="EC" id="6.1.1.1" evidence="1"/>
<dbReference type="STRING" id="1202538.A353_094"/>
<dbReference type="OrthoDB" id="9804243at2"/>
<evidence type="ECO:0000256" key="5">
    <source>
        <dbReference type="ARBA" id="ARBA00022917"/>
    </source>
</evidence>
<keyword evidence="4 8" id="KW-0067">ATP-binding</keyword>
<evidence type="ECO:0000256" key="3">
    <source>
        <dbReference type="ARBA" id="ARBA00022741"/>
    </source>
</evidence>
<keyword evidence="9" id="KW-1133">Transmembrane helix</keyword>
<accession>J3VPV1</accession>
<dbReference type="AlphaFoldDB" id="J3VPV1"/>
<dbReference type="RefSeq" id="WP_014887236.1">
    <property type="nucleotide sequence ID" value="NC_018416.1"/>
</dbReference>
<evidence type="ECO:0000256" key="9">
    <source>
        <dbReference type="SAM" id="Phobius"/>
    </source>
</evidence>
<proteinExistence type="inferred from homology"/>
<dbReference type="Proteomes" id="UP000003934">
    <property type="component" value="Chromosome"/>
</dbReference>
<name>J3VPV1_CARRU</name>
<sequence length="309" mass="37459">MNFFFYLFKKIVGNFNYSFNKIKFGIDPTYYSIHVGHLLLINFIFFLIKKKFNLILIIGDFTTIVKKNIEKKNLILNSICLKSQLNNIIGEIFIFFNSIWINKNKILFFLKIFEILNINKFIKNNFKKKIINKIDINNIIYPIFQAYDSLIINSNIEIGGIDQLLNCICGRFLQKIFKKKKQNSILIFILEKNNKKISKSNNEYFLNNNNIDINLLEIVFFNIKNYIFNFKKKNIFFNFFFKKNKKNVFFKKKIFISCLYKNIFNFNKFLFNNYLYKKKIILNKKIVIKNFILKKHKYFFKNLIIYIYD</sequence>
<evidence type="ECO:0000313" key="10">
    <source>
        <dbReference type="EMBL" id="AFP83936.1"/>
    </source>
</evidence>
<dbReference type="Gene3D" id="3.40.50.620">
    <property type="entry name" value="HUPs"/>
    <property type="match status" value="1"/>
</dbReference>
<dbReference type="InterPro" id="IPR002305">
    <property type="entry name" value="aa-tRNA-synth_Ic"/>
</dbReference>
<evidence type="ECO:0000256" key="8">
    <source>
        <dbReference type="RuleBase" id="RU363036"/>
    </source>
</evidence>
<keyword evidence="6 8" id="KW-0030">Aminoacyl-tRNA synthetase</keyword>
<keyword evidence="3 8" id="KW-0547">Nucleotide-binding</keyword>
<dbReference type="Pfam" id="PF00579">
    <property type="entry name" value="tRNA-synt_1b"/>
    <property type="match status" value="1"/>
</dbReference>
<protein>
    <recommendedName>
        <fullName evidence="1">tyrosine--tRNA ligase</fullName>
        <ecNumber evidence="1">6.1.1.1</ecNumber>
    </recommendedName>
</protein>
<evidence type="ECO:0000256" key="7">
    <source>
        <dbReference type="ARBA" id="ARBA00048248"/>
    </source>
</evidence>
<evidence type="ECO:0000256" key="1">
    <source>
        <dbReference type="ARBA" id="ARBA00013160"/>
    </source>
</evidence>
<keyword evidence="2 8" id="KW-0436">Ligase</keyword>
<dbReference type="InterPro" id="IPR014729">
    <property type="entry name" value="Rossmann-like_a/b/a_fold"/>
</dbReference>
<evidence type="ECO:0000256" key="6">
    <source>
        <dbReference type="ARBA" id="ARBA00023146"/>
    </source>
</evidence>
<dbReference type="GO" id="GO:0004831">
    <property type="term" value="F:tyrosine-tRNA ligase activity"/>
    <property type="evidence" value="ECO:0007669"/>
    <property type="project" value="UniProtKB-EC"/>
</dbReference>
<dbReference type="EMBL" id="CP003543">
    <property type="protein sequence ID" value="AFP83936.1"/>
    <property type="molecule type" value="Genomic_DNA"/>
</dbReference>
<keyword evidence="11" id="KW-1185">Reference proteome</keyword>
<dbReference type="PRINTS" id="PR01040">
    <property type="entry name" value="TRNASYNTHTYR"/>
</dbReference>
<dbReference type="InterPro" id="IPR002307">
    <property type="entry name" value="Tyr-tRNA-ligase"/>
</dbReference>
<keyword evidence="9" id="KW-0812">Transmembrane</keyword>
<dbReference type="InterPro" id="IPR024088">
    <property type="entry name" value="Tyr-tRNA-ligase_bac-type"/>
</dbReference>
<evidence type="ECO:0000256" key="4">
    <source>
        <dbReference type="ARBA" id="ARBA00022840"/>
    </source>
</evidence>
<comment type="similarity">
    <text evidence="8">Belongs to the class-I aminoacyl-tRNA synthetase family.</text>
</comment>
<dbReference type="PANTHER" id="PTHR11766">
    <property type="entry name" value="TYROSYL-TRNA SYNTHETASE"/>
    <property type="match status" value="1"/>
</dbReference>
<keyword evidence="5 8" id="KW-0648">Protein biosynthesis</keyword>
<organism evidence="10 11">
    <name type="scientific">Candidatus Carsonella ruddii HC isolate Thao2000</name>
    <dbReference type="NCBI Taxonomy" id="1202538"/>
    <lineage>
        <taxon>Bacteria</taxon>
        <taxon>Pseudomonadati</taxon>
        <taxon>Pseudomonadota</taxon>
        <taxon>Gammaproteobacteria</taxon>
        <taxon>Oceanospirillales</taxon>
        <taxon>Halomonadaceae</taxon>
        <taxon>Zymobacter group</taxon>
        <taxon>Candidatus Carsonella</taxon>
    </lineage>
</organism>
<dbReference type="SUPFAM" id="SSF52374">
    <property type="entry name" value="Nucleotidylyl transferase"/>
    <property type="match status" value="1"/>
</dbReference>
<dbReference type="PANTHER" id="PTHR11766:SF1">
    <property type="entry name" value="TYROSINE--TRNA LIGASE"/>
    <property type="match status" value="1"/>
</dbReference>
<dbReference type="KEGG" id="crh:A353_094"/>
<dbReference type="HOGENOM" id="CLU_896265_0_0_6"/>
<feature type="transmembrane region" description="Helical" evidence="9">
    <location>
        <begin position="29"/>
        <end position="48"/>
    </location>
</feature>
<reference evidence="10 11" key="1">
    <citation type="journal article" date="2012" name="Mol. Biol. Evol.">
        <title>Genome reduction and co-evolution between the primary and secondary bacterial symbionts of psyllids.</title>
        <authorList>
            <person name="Sloan D.B."/>
            <person name="Moran N.A."/>
        </authorList>
    </citation>
    <scope>NUCLEOTIDE SEQUENCE [LARGE SCALE GENOMIC DNA]</scope>
    <source>
        <strain evidence="10 11">HC</strain>
    </source>
</reference>
<dbReference type="GO" id="GO:0006437">
    <property type="term" value="P:tyrosyl-tRNA aminoacylation"/>
    <property type="evidence" value="ECO:0007669"/>
    <property type="project" value="InterPro"/>
</dbReference>
<comment type="catalytic activity">
    <reaction evidence="7">
        <text>tRNA(Tyr) + L-tyrosine + ATP = L-tyrosyl-tRNA(Tyr) + AMP + diphosphate + H(+)</text>
        <dbReference type="Rhea" id="RHEA:10220"/>
        <dbReference type="Rhea" id="RHEA-COMP:9706"/>
        <dbReference type="Rhea" id="RHEA-COMP:9707"/>
        <dbReference type="ChEBI" id="CHEBI:15378"/>
        <dbReference type="ChEBI" id="CHEBI:30616"/>
        <dbReference type="ChEBI" id="CHEBI:33019"/>
        <dbReference type="ChEBI" id="CHEBI:58315"/>
        <dbReference type="ChEBI" id="CHEBI:78442"/>
        <dbReference type="ChEBI" id="CHEBI:78536"/>
        <dbReference type="ChEBI" id="CHEBI:456215"/>
        <dbReference type="EC" id="6.1.1.1"/>
    </reaction>
</comment>
<dbReference type="PATRIC" id="fig|1202538.3.peg.81"/>
<evidence type="ECO:0000313" key="11">
    <source>
        <dbReference type="Proteomes" id="UP000003934"/>
    </source>
</evidence>
<dbReference type="GO" id="GO:0005829">
    <property type="term" value="C:cytosol"/>
    <property type="evidence" value="ECO:0007669"/>
    <property type="project" value="TreeGrafter"/>
</dbReference>
<dbReference type="GO" id="GO:0005524">
    <property type="term" value="F:ATP binding"/>
    <property type="evidence" value="ECO:0007669"/>
    <property type="project" value="UniProtKB-KW"/>
</dbReference>
<gene>
    <name evidence="10" type="primary">tyrS</name>
    <name evidence="10" type="ORF">A353_094</name>
</gene>
<dbReference type="GeneID" id="67454630"/>
<keyword evidence="9" id="KW-0472">Membrane</keyword>
<evidence type="ECO:0000256" key="2">
    <source>
        <dbReference type="ARBA" id="ARBA00022598"/>
    </source>
</evidence>